<reference evidence="1 2" key="1">
    <citation type="journal article" date="2008" name="Biol. Direct">
        <title>Complete genome sequence of the extremely acidophilic methanotroph isolate V4, Methylacidiphilum infernorum, a representative of the bacterial phylum Verrucomicrobia.</title>
        <authorList>
            <person name="Hou S."/>
            <person name="Makarova K.S."/>
            <person name="Saw J.H."/>
            <person name="Senin P."/>
            <person name="Ly B.V."/>
            <person name="Zhou Z."/>
            <person name="Ren Y."/>
            <person name="Wang J."/>
            <person name="Galperin M.Y."/>
            <person name="Omelchenko M.V."/>
            <person name="Wolf Y.I."/>
            <person name="Yutin N."/>
            <person name="Koonin E.V."/>
            <person name="Stott M.B."/>
            <person name="Mountain B.W."/>
            <person name="Crowe M.A."/>
            <person name="Smirnova A.V."/>
            <person name="Dunfield P.F."/>
            <person name="Feng L."/>
            <person name="Wang L."/>
            <person name="Alam M."/>
        </authorList>
    </citation>
    <scope>NUCLEOTIDE SEQUENCE [LARGE SCALE GENOMIC DNA]</scope>
    <source>
        <strain evidence="2">Isolate V4</strain>
    </source>
</reference>
<protein>
    <submittedName>
        <fullName evidence="1">Uncharacterized protein</fullName>
    </submittedName>
</protein>
<dbReference type="EMBL" id="CP000975">
    <property type="protein sequence ID" value="ACD82145.1"/>
    <property type="molecule type" value="Genomic_DNA"/>
</dbReference>
<sequence>MVKRTPADFLTIGQIPSLKDKVQDTVAFEGRLAKRRA</sequence>
<dbReference type="Proteomes" id="UP000009149">
    <property type="component" value="Chromosome"/>
</dbReference>
<gene>
    <name evidence="1" type="ordered locus">Minf_0085</name>
</gene>
<dbReference type="HOGENOM" id="CLU_3345796_0_0_0"/>
<dbReference type="STRING" id="481448.Minf_0085"/>
<dbReference type="KEGG" id="min:Minf_0085"/>
<proteinExistence type="predicted"/>
<accession>B3DX05</accession>
<dbReference type="AlphaFoldDB" id="B3DX05"/>
<organism evidence="1 2">
    <name type="scientific">Methylacidiphilum infernorum (isolate V4)</name>
    <name type="common">Methylokorus infernorum (strain V4)</name>
    <dbReference type="NCBI Taxonomy" id="481448"/>
    <lineage>
        <taxon>Bacteria</taxon>
        <taxon>Pseudomonadati</taxon>
        <taxon>Verrucomicrobiota</taxon>
        <taxon>Methylacidiphilae</taxon>
        <taxon>Methylacidiphilales</taxon>
        <taxon>Methylacidiphilaceae</taxon>
        <taxon>Methylacidiphilum (ex Ratnadevi et al. 2023)</taxon>
    </lineage>
</organism>
<evidence type="ECO:0000313" key="2">
    <source>
        <dbReference type="Proteomes" id="UP000009149"/>
    </source>
</evidence>
<name>B3DX05_METI4</name>
<evidence type="ECO:0000313" key="1">
    <source>
        <dbReference type="EMBL" id="ACD82145.1"/>
    </source>
</evidence>